<protein>
    <submittedName>
        <fullName evidence="1">Uncharacterized protein</fullName>
    </submittedName>
</protein>
<dbReference type="AlphaFoldDB" id="A0A5J9UJ00"/>
<reference evidence="1 2" key="1">
    <citation type="journal article" date="2019" name="Sci. Rep.">
        <title>A high-quality genome of Eragrostis curvula grass provides insights into Poaceae evolution and supports new strategies to enhance forage quality.</title>
        <authorList>
            <person name="Carballo J."/>
            <person name="Santos B.A.C.M."/>
            <person name="Zappacosta D."/>
            <person name="Garbus I."/>
            <person name="Selva J.P."/>
            <person name="Gallo C.A."/>
            <person name="Diaz A."/>
            <person name="Albertini E."/>
            <person name="Caccamo M."/>
            <person name="Echenique V."/>
        </authorList>
    </citation>
    <scope>NUCLEOTIDE SEQUENCE [LARGE SCALE GENOMIC DNA]</scope>
    <source>
        <strain evidence="2">cv. Victoria</strain>
        <tissue evidence="1">Leaf</tissue>
    </source>
</reference>
<dbReference type="EMBL" id="RWGY01000013">
    <property type="protein sequence ID" value="TVU23759.1"/>
    <property type="molecule type" value="Genomic_DNA"/>
</dbReference>
<dbReference type="Proteomes" id="UP000324897">
    <property type="component" value="Chromosome 2"/>
</dbReference>
<organism evidence="1 2">
    <name type="scientific">Eragrostis curvula</name>
    <name type="common">weeping love grass</name>
    <dbReference type="NCBI Taxonomy" id="38414"/>
    <lineage>
        <taxon>Eukaryota</taxon>
        <taxon>Viridiplantae</taxon>
        <taxon>Streptophyta</taxon>
        <taxon>Embryophyta</taxon>
        <taxon>Tracheophyta</taxon>
        <taxon>Spermatophyta</taxon>
        <taxon>Magnoliopsida</taxon>
        <taxon>Liliopsida</taxon>
        <taxon>Poales</taxon>
        <taxon>Poaceae</taxon>
        <taxon>PACMAD clade</taxon>
        <taxon>Chloridoideae</taxon>
        <taxon>Eragrostideae</taxon>
        <taxon>Eragrostidinae</taxon>
        <taxon>Eragrostis</taxon>
    </lineage>
</organism>
<comment type="caution">
    <text evidence="1">The sequence shown here is derived from an EMBL/GenBank/DDBJ whole genome shotgun (WGS) entry which is preliminary data.</text>
</comment>
<dbReference type="Gramene" id="TVU23759">
    <property type="protein sequence ID" value="TVU23759"/>
    <property type="gene ID" value="EJB05_26139"/>
</dbReference>
<proteinExistence type="predicted"/>
<accession>A0A5J9UJ00</accession>
<sequence>MWLYSTSKSCLINLREFLAIELIFHLGKIAAPVETLAPNVRDRRRQLSKACLAPEGMIWLMRSYTT</sequence>
<name>A0A5J9UJ00_9POAL</name>
<evidence type="ECO:0000313" key="1">
    <source>
        <dbReference type="EMBL" id="TVU23759.1"/>
    </source>
</evidence>
<gene>
    <name evidence="1" type="ORF">EJB05_26139</name>
</gene>
<evidence type="ECO:0000313" key="2">
    <source>
        <dbReference type="Proteomes" id="UP000324897"/>
    </source>
</evidence>
<keyword evidence="2" id="KW-1185">Reference proteome</keyword>